<evidence type="ECO:0008006" key="2">
    <source>
        <dbReference type="Google" id="ProtNLM"/>
    </source>
</evidence>
<comment type="caution">
    <text evidence="1">The sequence shown here is derived from an EMBL/GenBank/DDBJ whole genome shotgun (WGS) entry which is preliminary data.</text>
</comment>
<dbReference type="GO" id="GO:0000271">
    <property type="term" value="P:polysaccharide biosynthetic process"/>
    <property type="evidence" value="ECO:0007669"/>
    <property type="project" value="TreeGrafter"/>
</dbReference>
<organism evidence="1">
    <name type="scientific">marine sediment metagenome</name>
    <dbReference type="NCBI Taxonomy" id="412755"/>
    <lineage>
        <taxon>unclassified sequences</taxon>
        <taxon>metagenomes</taxon>
        <taxon>ecological metagenomes</taxon>
    </lineage>
</organism>
<dbReference type="PANTHER" id="PTHR30244:SF34">
    <property type="entry name" value="DTDP-4-AMINO-4,6-DIDEOXYGALACTOSE TRANSAMINASE"/>
    <property type="match status" value="1"/>
</dbReference>
<dbReference type="GO" id="GO:0008483">
    <property type="term" value="F:transaminase activity"/>
    <property type="evidence" value="ECO:0007669"/>
    <property type="project" value="TreeGrafter"/>
</dbReference>
<dbReference type="PANTHER" id="PTHR30244">
    <property type="entry name" value="TRANSAMINASE"/>
    <property type="match status" value="1"/>
</dbReference>
<gene>
    <name evidence="1" type="ORF">LCGC14_1831020</name>
</gene>
<dbReference type="InterPro" id="IPR000653">
    <property type="entry name" value="DegT/StrS_aminotransferase"/>
</dbReference>
<evidence type="ECO:0000313" key="1">
    <source>
        <dbReference type="EMBL" id="KKL97775.1"/>
    </source>
</evidence>
<dbReference type="EMBL" id="LAZR01018085">
    <property type="protein sequence ID" value="KKL97775.1"/>
    <property type="molecule type" value="Genomic_DNA"/>
</dbReference>
<dbReference type="InterPro" id="IPR015424">
    <property type="entry name" value="PyrdxlP-dep_Trfase"/>
</dbReference>
<reference evidence="1" key="1">
    <citation type="journal article" date="2015" name="Nature">
        <title>Complex archaea that bridge the gap between prokaryotes and eukaryotes.</title>
        <authorList>
            <person name="Spang A."/>
            <person name="Saw J.H."/>
            <person name="Jorgensen S.L."/>
            <person name="Zaremba-Niedzwiedzka K."/>
            <person name="Martijn J."/>
            <person name="Lind A.E."/>
            <person name="van Eijk R."/>
            <person name="Schleper C."/>
            <person name="Guy L."/>
            <person name="Ettema T.J."/>
        </authorList>
    </citation>
    <scope>NUCLEOTIDE SEQUENCE</scope>
</reference>
<dbReference type="AlphaFoldDB" id="A0A0F9IVN9"/>
<dbReference type="Pfam" id="PF01041">
    <property type="entry name" value="DegT_DnrJ_EryC1"/>
    <property type="match status" value="1"/>
</dbReference>
<feature type="non-terminal residue" evidence="1">
    <location>
        <position position="1"/>
    </location>
</feature>
<sequence length="291" mass="33025">RTRAINVTHMNGLSAPMDELLEIAQKHPHPKYGPLKVIGDAARACGGEYKGTKVGKKGWMNIFSFHTMKLMTTLGEGGMITTDDLVLNERLRATRMWGANTDQWGVNYKMTKVQAAAGQVQLRRLDEMNAARYKKGQQRSELLNDVSELALPFEPPGYKHTYYLYTCMVPREWAGNRRDRLVTMLQKDYRVGCGILNPPTYQMRTFVRKRTLGQDLPLSNEIGTRIFTPSLHPLMSDRDNEYIAASVSDAVERIALESAGEPQETTKYKYDIALKDTQELFSDSPKTKEKL</sequence>
<protein>
    <recommendedName>
        <fullName evidence="2">DegT/DnrJ/EryC1/StrS aminotransferase</fullName>
    </recommendedName>
</protein>
<dbReference type="InterPro" id="IPR015421">
    <property type="entry name" value="PyrdxlP-dep_Trfase_major"/>
</dbReference>
<name>A0A0F9IVN9_9ZZZZ</name>
<dbReference type="SUPFAM" id="SSF53383">
    <property type="entry name" value="PLP-dependent transferases"/>
    <property type="match status" value="1"/>
</dbReference>
<accession>A0A0F9IVN9</accession>
<dbReference type="InterPro" id="IPR015422">
    <property type="entry name" value="PyrdxlP-dep_Trfase_small"/>
</dbReference>
<proteinExistence type="predicted"/>
<dbReference type="GO" id="GO:0030170">
    <property type="term" value="F:pyridoxal phosphate binding"/>
    <property type="evidence" value="ECO:0007669"/>
    <property type="project" value="TreeGrafter"/>
</dbReference>
<dbReference type="Gene3D" id="3.90.1150.10">
    <property type="entry name" value="Aspartate Aminotransferase, domain 1"/>
    <property type="match status" value="1"/>
</dbReference>
<dbReference type="Gene3D" id="3.40.640.10">
    <property type="entry name" value="Type I PLP-dependent aspartate aminotransferase-like (Major domain)"/>
    <property type="match status" value="1"/>
</dbReference>